<reference evidence="2 3" key="1">
    <citation type="submission" date="2020-03" db="EMBL/GenBank/DDBJ databases">
        <title>Complete genome sequence of Monaibacterium sp. ALG8 with diverse plasmids.</title>
        <authorList>
            <person name="Sun C."/>
        </authorList>
    </citation>
    <scope>NUCLEOTIDE SEQUENCE [LARGE SCALE GENOMIC DNA]</scope>
    <source>
        <strain evidence="2 3">ALG8</strain>
    </source>
</reference>
<dbReference type="AlphaFoldDB" id="A0A6G7VKM6"/>
<dbReference type="InterPro" id="IPR041374">
    <property type="entry name" value="BaeRF_family12"/>
</dbReference>
<gene>
    <name evidence="2" type="ORF">G8E03_06740</name>
</gene>
<keyword evidence="3" id="KW-1185">Reference proteome</keyword>
<accession>A0A6G7VKM6</accession>
<dbReference type="Proteomes" id="UP000500791">
    <property type="component" value="Chromosome"/>
</dbReference>
<protein>
    <submittedName>
        <fullName evidence="2">Host attachment protein</fullName>
    </submittedName>
</protein>
<organism evidence="2 3">
    <name type="scientific">Pontivivens nitratireducens</name>
    <dbReference type="NCBI Taxonomy" id="2758038"/>
    <lineage>
        <taxon>Bacteria</taxon>
        <taxon>Pseudomonadati</taxon>
        <taxon>Pseudomonadota</taxon>
        <taxon>Alphaproteobacteria</taxon>
        <taxon>Rhodobacterales</taxon>
        <taxon>Paracoccaceae</taxon>
        <taxon>Pontivivens</taxon>
    </lineage>
</organism>
<name>A0A6G7VKM6_9RHOB</name>
<proteinExistence type="predicted"/>
<feature type="region of interest" description="Disordered" evidence="1">
    <location>
        <begin position="38"/>
        <end position="70"/>
    </location>
</feature>
<evidence type="ECO:0000313" key="2">
    <source>
        <dbReference type="EMBL" id="QIK40492.1"/>
    </source>
</evidence>
<dbReference type="KEGG" id="mon:G8E03_06740"/>
<sequence>MKDLQLKPQTWVVIADGEKALFMVNKGDAEYPNLHVFREEEQDNPPNREQAANRPGRFNDGTGPQRSAVDDTDWHQLAKDRFAKDLAEILYKRAHANKFEALVLAADPSTLGELRKELHQSVTERIVAELDKDLTKHPIDEIEKMLSWSRPDNFDKDL</sequence>
<evidence type="ECO:0000313" key="3">
    <source>
        <dbReference type="Proteomes" id="UP000500791"/>
    </source>
</evidence>
<evidence type="ECO:0000256" key="1">
    <source>
        <dbReference type="SAM" id="MobiDB-lite"/>
    </source>
</evidence>
<dbReference type="Pfam" id="PF18856">
    <property type="entry name" value="baeRF_family12"/>
    <property type="match status" value="1"/>
</dbReference>
<dbReference type="EMBL" id="CP049811">
    <property type="protein sequence ID" value="QIK40492.1"/>
    <property type="molecule type" value="Genomic_DNA"/>
</dbReference>
<dbReference type="RefSeq" id="WP_166190024.1">
    <property type="nucleotide sequence ID" value="NZ_CP049811.1"/>
</dbReference>